<comment type="caution">
    <text evidence="1">The sequence shown here is derived from an EMBL/GenBank/DDBJ whole genome shotgun (WGS) entry which is preliminary data.</text>
</comment>
<organism evidence="1 2">
    <name type="scientific">Engystomops pustulosus</name>
    <name type="common">Tungara frog</name>
    <name type="synonym">Physalaemus pustulosus</name>
    <dbReference type="NCBI Taxonomy" id="76066"/>
    <lineage>
        <taxon>Eukaryota</taxon>
        <taxon>Metazoa</taxon>
        <taxon>Chordata</taxon>
        <taxon>Craniata</taxon>
        <taxon>Vertebrata</taxon>
        <taxon>Euteleostomi</taxon>
        <taxon>Amphibia</taxon>
        <taxon>Batrachia</taxon>
        <taxon>Anura</taxon>
        <taxon>Neobatrachia</taxon>
        <taxon>Hyloidea</taxon>
        <taxon>Leptodactylidae</taxon>
        <taxon>Leiuperinae</taxon>
        <taxon>Engystomops</taxon>
    </lineage>
</organism>
<accession>A0AAV7ANG2</accession>
<dbReference type="AlphaFoldDB" id="A0AAV7ANG2"/>
<gene>
    <name evidence="1" type="ORF">GDO81_015415</name>
</gene>
<reference evidence="1" key="1">
    <citation type="thesis" date="2020" institute="ProQuest LLC" country="789 East Eisenhower Parkway, Ann Arbor, MI, USA">
        <title>Comparative Genomics and Chromosome Evolution.</title>
        <authorList>
            <person name="Mudd A.B."/>
        </authorList>
    </citation>
    <scope>NUCLEOTIDE SEQUENCE</scope>
    <source>
        <strain evidence="1">237g6f4</strain>
        <tissue evidence="1">Blood</tissue>
    </source>
</reference>
<name>A0AAV7ANG2_ENGPU</name>
<sequence length="130" mass="14711">MVCPCSGEEERRLEGAQGGLPAHRLGGLITFNSPRHLQCYLLHLSLQDCVSGLEGTFIRVWKRRGNKIIRTWLWENKFAPSGGPIWCRKTLFCSRSIAVHCYILPPSDYTRTPGGDVLHGGEHIWPEIQQ</sequence>
<evidence type="ECO:0000313" key="2">
    <source>
        <dbReference type="Proteomes" id="UP000824782"/>
    </source>
</evidence>
<evidence type="ECO:0000313" key="1">
    <source>
        <dbReference type="EMBL" id="KAG8561618.1"/>
    </source>
</evidence>
<keyword evidence="2" id="KW-1185">Reference proteome</keyword>
<protein>
    <submittedName>
        <fullName evidence="1">Uncharacterized protein</fullName>
    </submittedName>
</protein>
<proteinExistence type="predicted"/>
<dbReference type="Proteomes" id="UP000824782">
    <property type="component" value="Unassembled WGS sequence"/>
</dbReference>
<dbReference type="EMBL" id="WNYA01000007">
    <property type="protein sequence ID" value="KAG8561618.1"/>
    <property type="molecule type" value="Genomic_DNA"/>
</dbReference>